<dbReference type="Gene3D" id="3.20.180.10">
    <property type="entry name" value="PNP-oxidase-like"/>
    <property type="match status" value="1"/>
</dbReference>
<dbReference type="InterPro" id="IPR037119">
    <property type="entry name" value="Haem_oxidase_HugZ-like_sf"/>
</dbReference>
<gene>
    <name evidence="1" type="ORF">OGH68_30910</name>
</gene>
<dbReference type="Proteomes" id="UP001163878">
    <property type="component" value="Chromosome"/>
</dbReference>
<dbReference type="EMBL" id="CP107567">
    <property type="protein sequence ID" value="UYQ65441.1"/>
    <property type="molecule type" value="Genomic_DNA"/>
</dbReference>
<protein>
    <recommendedName>
        <fullName evidence="3">MmyB-like transcription regulator ligand binding domain-containing protein</fullName>
    </recommendedName>
</protein>
<evidence type="ECO:0000313" key="1">
    <source>
        <dbReference type="EMBL" id="UYQ65441.1"/>
    </source>
</evidence>
<organism evidence="1 2">
    <name type="scientific">Streptomyces peucetius</name>
    <dbReference type="NCBI Taxonomy" id="1950"/>
    <lineage>
        <taxon>Bacteria</taxon>
        <taxon>Bacillati</taxon>
        <taxon>Actinomycetota</taxon>
        <taxon>Actinomycetes</taxon>
        <taxon>Kitasatosporales</taxon>
        <taxon>Streptomycetaceae</taxon>
        <taxon>Streptomyces</taxon>
    </lineage>
</organism>
<dbReference type="RefSeq" id="WP_264248624.1">
    <property type="nucleotide sequence ID" value="NZ_CP107567.1"/>
</dbReference>
<proteinExistence type="predicted"/>
<name>A0ABY6IEK9_STRPE</name>
<evidence type="ECO:0000313" key="2">
    <source>
        <dbReference type="Proteomes" id="UP001163878"/>
    </source>
</evidence>
<reference evidence="1" key="1">
    <citation type="submission" date="2022-10" db="EMBL/GenBank/DDBJ databases">
        <title>Cytochrome P450 Catalyzes Benzene Ring Formation in the Biosynthesis of Trialkyl-Substituted Aromatic Polyketides.</title>
        <authorList>
            <person name="Zhao E."/>
            <person name="Ge H."/>
        </authorList>
    </citation>
    <scope>NUCLEOTIDE SEQUENCE</scope>
    <source>
        <strain evidence="1">NA0869</strain>
    </source>
</reference>
<sequence>MNRVLPFALDRHSVTLRCEYDTGHCDLRLLFPAPARDAAEAGERIRQLLTAPRECAHRHHPASRPRP</sequence>
<evidence type="ECO:0008006" key="3">
    <source>
        <dbReference type="Google" id="ProtNLM"/>
    </source>
</evidence>
<accession>A0ABY6IEK9</accession>
<keyword evidence="2" id="KW-1185">Reference proteome</keyword>